<dbReference type="AlphaFoldDB" id="A0A4Q1C7T3"/>
<evidence type="ECO:0000313" key="4">
    <source>
        <dbReference type="EMBL" id="RXK54886.1"/>
    </source>
</evidence>
<sequence>MRWLLLFLSALALLAASLPFVRLPDTTFWWKVVLGVTEFGHWLVLFPLGLAGLAWFASEGAVRGTVLALCALSVAGGLWPAFSAARLTGTFSWKRLWFASAGEKVPVRTEVYARPGGQELTLDFYAPPFRKDTTRRPGCLVVIHGGGWDSGDNSQLVEWNHRWAAHGWAVAAINYRLAPQHPWPAQREDVQAAIAWLKTNADRFALDPSRLVVLGRSAGGQIATAVSYGAHDPAIRGVVALYAPHDMKFAWGVSREDDALNSVRLMRQYLGGPPDTPERNALYESASGQLLARNDSPPTLLIHGFPDRLVWYRHSRRLAARLAELGVSCTHVELPWATHAFDYNADGPGGQVADAAIAEFLNRVGR</sequence>
<evidence type="ECO:0000256" key="2">
    <source>
        <dbReference type="SAM" id="Phobius"/>
    </source>
</evidence>
<feature type="transmembrane region" description="Helical" evidence="2">
    <location>
        <begin position="64"/>
        <end position="82"/>
    </location>
</feature>
<dbReference type="SUPFAM" id="SSF53474">
    <property type="entry name" value="alpha/beta-Hydrolases"/>
    <property type="match status" value="1"/>
</dbReference>
<comment type="caution">
    <text evidence="4">The sequence shown here is derived from an EMBL/GenBank/DDBJ whole genome shotgun (WGS) entry which is preliminary data.</text>
</comment>
<dbReference type="InterPro" id="IPR049492">
    <property type="entry name" value="BD-FAE-like_dom"/>
</dbReference>
<dbReference type="PANTHER" id="PTHR48081">
    <property type="entry name" value="AB HYDROLASE SUPERFAMILY PROTEIN C4A8.06C"/>
    <property type="match status" value="1"/>
</dbReference>
<dbReference type="Proteomes" id="UP000290218">
    <property type="component" value="Unassembled WGS sequence"/>
</dbReference>
<dbReference type="InterPro" id="IPR050300">
    <property type="entry name" value="GDXG_lipolytic_enzyme"/>
</dbReference>
<organism evidence="4 5">
    <name type="scientific">Oleiharenicola lentus</name>
    <dbReference type="NCBI Taxonomy" id="2508720"/>
    <lineage>
        <taxon>Bacteria</taxon>
        <taxon>Pseudomonadati</taxon>
        <taxon>Verrucomicrobiota</taxon>
        <taxon>Opitutia</taxon>
        <taxon>Opitutales</taxon>
        <taxon>Opitutaceae</taxon>
        <taxon>Oleiharenicola</taxon>
    </lineage>
</organism>
<protein>
    <submittedName>
        <fullName evidence="4">Alpha/beta hydrolase</fullName>
    </submittedName>
</protein>
<dbReference type="OrthoDB" id="9815425at2"/>
<name>A0A4Q1C7T3_9BACT</name>
<keyword evidence="2" id="KW-1133">Transmembrane helix</keyword>
<keyword evidence="5" id="KW-1185">Reference proteome</keyword>
<keyword evidence="2" id="KW-0812">Transmembrane</keyword>
<evidence type="ECO:0000256" key="1">
    <source>
        <dbReference type="ARBA" id="ARBA00022801"/>
    </source>
</evidence>
<keyword evidence="2" id="KW-0472">Membrane</keyword>
<proteinExistence type="predicted"/>
<dbReference type="GO" id="GO:0016787">
    <property type="term" value="F:hydrolase activity"/>
    <property type="evidence" value="ECO:0007669"/>
    <property type="project" value="UniProtKB-KW"/>
</dbReference>
<accession>A0A4Q1C7T3</accession>
<dbReference type="EMBL" id="SDHX01000001">
    <property type="protein sequence ID" value="RXK54886.1"/>
    <property type="molecule type" value="Genomic_DNA"/>
</dbReference>
<evidence type="ECO:0000313" key="5">
    <source>
        <dbReference type="Proteomes" id="UP000290218"/>
    </source>
</evidence>
<dbReference type="RefSeq" id="WP_129046250.1">
    <property type="nucleotide sequence ID" value="NZ_SDHX01000001.1"/>
</dbReference>
<dbReference type="Pfam" id="PF20434">
    <property type="entry name" value="BD-FAE"/>
    <property type="match status" value="1"/>
</dbReference>
<dbReference type="Gene3D" id="3.40.50.1820">
    <property type="entry name" value="alpha/beta hydrolase"/>
    <property type="match status" value="1"/>
</dbReference>
<gene>
    <name evidence="4" type="ORF">ESB00_03035</name>
</gene>
<feature type="transmembrane region" description="Helical" evidence="2">
    <location>
        <begin position="39"/>
        <end position="57"/>
    </location>
</feature>
<reference evidence="4 5" key="1">
    <citation type="submission" date="2019-01" db="EMBL/GenBank/DDBJ databases">
        <title>Lacunisphaera sp. strain TWA-58.</title>
        <authorList>
            <person name="Chen W.-M."/>
        </authorList>
    </citation>
    <scope>NUCLEOTIDE SEQUENCE [LARGE SCALE GENOMIC DNA]</scope>
    <source>
        <strain evidence="4 5">TWA-58</strain>
    </source>
</reference>
<evidence type="ECO:0000259" key="3">
    <source>
        <dbReference type="Pfam" id="PF20434"/>
    </source>
</evidence>
<keyword evidence="1 4" id="KW-0378">Hydrolase</keyword>
<dbReference type="InterPro" id="IPR029058">
    <property type="entry name" value="AB_hydrolase_fold"/>
</dbReference>
<feature type="domain" description="BD-FAE-like" evidence="3">
    <location>
        <begin position="122"/>
        <end position="322"/>
    </location>
</feature>